<dbReference type="Gene3D" id="2.60.120.200">
    <property type="match status" value="1"/>
</dbReference>
<dbReference type="InterPro" id="IPR041286">
    <property type="entry name" value="MBG_2"/>
</dbReference>
<dbReference type="SUPFAM" id="SSF103647">
    <property type="entry name" value="TSP type-3 repeat"/>
    <property type="match status" value="1"/>
</dbReference>
<organism evidence="6 7">
    <name type="scientific">Polaribacter marinaquae</name>
    <dbReference type="NCBI Taxonomy" id="1642819"/>
    <lineage>
        <taxon>Bacteria</taxon>
        <taxon>Pseudomonadati</taxon>
        <taxon>Bacteroidota</taxon>
        <taxon>Flavobacteriia</taxon>
        <taxon>Flavobacteriales</taxon>
        <taxon>Flavobacteriaceae</taxon>
    </lineage>
</organism>
<sequence length="1774" mass="192946">MPFILLLFISLYSNAQTCTNYTENPGTSISNVGNIVYTTTINVSDNFSISDINVTLDINHTWNSDLNIFLISPANTRVELSTGNGGNGNNYSNVTFDDTSANTLPTGNSEISGTYAPEGLLSDFNGENANGDWVLEVTDTADGDGGTINYITLNICDSNYSENFESGNTWSTNGTNANTGTFVNINPNATTYQLEDDHTPTGTNAFVTGQNTSIGNIDVDGGTVFATSPTYNVIKESEFSIWYFFGQRDTNDDAGDFFRLEISYDNGTNFSNLVFIGDVNTTPVWTEATATIPAGSNVIIRVSAADGTANGDIIEAGIDDLTITETLSVTPRIPITITADASSKEFGDADPVFTYQITSGALDSGDTLVGSLDRDAGEAVGNYNINQGTITNTNNPKYDINFIPAIFSISSKDTDGDGYADTVDIDDDNDGILDTVENCVIPGAASPASDAEIWEDGGYSIFGIGNNNNGLGYQESGFQESAYQKGINLTVLNSSANNANYIIQRNTSIKPNSLNDEVFFGINPTTSNYDGTVTFTTNYYAPDYNPDTGEGCQSSPIGNNSELRITTSSEFASGGTNTPTIDVTPERGSNVGDSYSLHLNFENPVYAFSFDINDFFDTNGTSDLKYELEVIANSKLLAFIKAANFGNDSAGLMELYRGDKTTLVNGSINVGNRKEATIAFINSIAVNEIEIKFTITSGSIDKCARDRFAIDNFAYGTTPQSCFADDIDIDGDGINNDLDIDSDNDGIPDNIEAQTTLNYIAPNYVYTVNGLDTAYGTGLIPVNTDGIDNADFTDLDSDNDSLFDTFEVGYTIDTDNDGVTNGTVGENGLDNSLYPADDYLDVNASIDDPNTLPDIDNDATTIGDVDYRDTHLSGTPMITQFYLEGTSRVIEITNIHPTNSILANTIELSLFENKTGPQTSVVPNSLLTIPTALAPGESIIINNTTSSYTGITNDGITSIIGENDILVLSHPKSIATGLNDWINRYESAINLENDKIYVRSDEVLSTNKDFTNTEWIVYVNEDLDPYRDKDLGGPERHPHDPVISEIASANTESNLRLGVHRVNPTILTGGTWSNGYPDRTRRVVINQDYTHTGILKARQLTVNSGNKLSIDNNLLVVSEDITLGNANSEIRLIGNSQLIQTHETTSKVTGAGKLLIDQNSPTPSKFRYNYMSSPVGGTSFTIADVLKDGTSATSATSNIVDINFVGGYDGEVSSPIKISEYWIYTYASADGKRSSWSQKKSTGSIPVTDGFTLKGPGTQQNYTFTGTPNDGNLNTAVGGNQSYLVGNPYPSAISSSKFLEDNEDSTTSTLYFWQHAGEEDASTTQAGHSFNGYIGGYATKNLAMGLAANAPSISGPFDFNMEAIDATTTGTATNDGGNNVVLLNALNEYVEFNRLSRAVDGLTINYKSNTPALIRVKINETNTTEYTLPASTVYTDFTITDCIQVNSDFTIESLSIFNLYIDSINLKDDDGEITCQPTAGLNANSAYSEPLEYIAVGQGFFISGDQDGGPIVFNNSQRENIVEGAQSTFFKSNIKHKKKVTATRKQLPILKLGMNYTGQTGTELHRQIGISFKYNNSFKYDKGYDSFTFDVNNTDFYWKFSDNNEKYAITGIQNITEDLEVPLEIIIGQDDEISLEIDEINFDNSDLYILDKLENKTYNLKEGKVKFNLPKGEYTDRFFLAFKESVVLSTEDNILTNDFNIFYNKTDKNINIELLNGLEMSKVNLYSILGQEINTWSLNNENKKILDVNNLSKAIYIIKIKTNRGDVSKKILIN</sequence>
<feature type="chain" id="PRO_5046803113" evidence="4">
    <location>
        <begin position="16"/>
        <end position="1774"/>
    </location>
</feature>
<dbReference type="NCBIfam" id="TIGR04183">
    <property type="entry name" value="Por_Secre_tail"/>
    <property type="match status" value="1"/>
</dbReference>
<evidence type="ECO:0000313" key="7">
    <source>
        <dbReference type="Proteomes" id="UP001491088"/>
    </source>
</evidence>
<dbReference type="InterPro" id="IPR008979">
    <property type="entry name" value="Galactose-bd-like_sf"/>
</dbReference>
<keyword evidence="2 4" id="KW-0732">Signal</keyword>
<dbReference type="Pfam" id="PF18676">
    <property type="entry name" value="MBG_2"/>
    <property type="match status" value="1"/>
</dbReference>
<reference evidence="6 7" key="1">
    <citation type="submission" date="2024-03" db="EMBL/GenBank/DDBJ databases">
        <authorList>
            <person name="Cao K."/>
        </authorList>
    </citation>
    <scope>NUCLEOTIDE SEQUENCE [LARGE SCALE GENOMIC DNA]</scope>
    <source>
        <strain evidence="6 7">MCCC 1K00696</strain>
    </source>
</reference>
<name>A0ABZ2TRE5_9FLAO</name>
<gene>
    <name evidence="6" type="ORF">WG950_00325</name>
</gene>
<evidence type="ECO:0000259" key="5">
    <source>
        <dbReference type="PROSITE" id="PS51829"/>
    </source>
</evidence>
<dbReference type="InterPro" id="IPR026444">
    <property type="entry name" value="Secre_tail"/>
</dbReference>
<proteinExistence type="predicted"/>
<evidence type="ECO:0000256" key="4">
    <source>
        <dbReference type="SAM" id="SignalP"/>
    </source>
</evidence>
<dbReference type="Gene3D" id="2.60.120.260">
    <property type="entry name" value="Galactose-binding domain-like"/>
    <property type="match status" value="1"/>
</dbReference>
<dbReference type="RefSeq" id="WP_340933312.1">
    <property type="nucleotide sequence ID" value="NZ_CP150496.1"/>
</dbReference>
<dbReference type="Gene3D" id="4.10.1080.10">
    <property type="entry name" value="TSP type-3 repeat"/>
    <property type="match status" value="1"/>
</dbReference>
<dbReference type="InterPro" id="IPR028974">
    <property type="entry name" value="TSP_type-3_rpt"/>
</dbReference>
<evidence type="ECO:0000313" key="6">
    <source>
        <dbReference type="EMBL" id="WYW55707.1"/>
    </source>
</evidence>
<dbReference type="PROSITE" id="PS51829">
    <property type="entry name" value="P_HOMO_B"/>
    <property type="match status" value="1"/>
</dbReference>
<evidence type="ECO:0000256" key="1">
    <source>
        <dbReference type="ARBA" id="ARBA00022670"/>
    </source>
</evidence>
<keyword evidence="3" id="KW-0378">Hydrolase</keyword>
<accession>A0ABZ2TRE5</accession>
<dbReference type="Proteomes" id="UP001491088">
    <property type="component" value="Chromosome"/>
</dbReference>
<feature type="domain" description="P/Homo B" evidence="5">
    <location>
        <begin position="13"/>
        <end position="163"/>
    </location>
</feature>
<dbReference type="SUPFAM" id="SSF49785">
    <property type="entry name" value="Galactose-binding domain-like"/>
    <property type="match status" value="1"/>
</dbReference>
<evidence type="ECO:0000256" key="2">
    <source>
        <dbReference type="ARBA" id="ARBA00022729"/>
    </source>
</evidence>
<keyword evidence="7" id="KW-1185">Reference proteome</keyword>
<evidence type="ECO:0000256" key="3">
    <source>
        <dbReference type="ARBA" id="ARBA00022801"/>
    </source>
</evidence>
<protein>
    <submittedName>
        <fullName evidence="6">MBG domain-containing protein</fullName>
    </submittedName>
</protein>
<feature type="signal peptide" evidence="4">
    <location>
        <begin position="1"/>
        <end position="15"/>
    </location>
</feature>
<dbReference type="Pfam" id="PF01483">
    <property type="entry name" value="P_proprotein"/>
    <property type="match status" value="1"/>
</dbReference>
<dbReference type="EMBL" id="CP150496">
    <property type="protein sequence ID" value="WYW55707.1"/>
    <property type="molecule type" value="Genomic_DNA"/>
</dbReference>
<keyword evidence="1" id="KW-0645">Protease</keyword>
<dbReference type="InterPro" id="IPR002884">
    <property type="entry name" value="P_dom"/>
</dbReference>
<dbReference type="Pfam" id="PF18962">
    <property type="entry name" value="Por_Secre_tail"/>
    <property type="match status" value="1"/>
</dbReference>